<accession>A0A3G3IFZ5</accession>
<proteinExistence type="predicted"/>
<dbReference type="EMBL" id="CP017686">
    <property type="protein sequence ID" value="AYQ54691.1"/>
    <property type="molecule type" value="Genomic_DNA"/>
</dbReference>
<evidence type="ECO:0000313" key="3">
    <source>
        <dbReference type="Proteomes" id="UP000273278"/>
    </source>
</evidence>
<sequence length="146" mass="15629">MGVSDTAAADAVALFLPPGAKGPSTAGFLAHGGLGLLVSAGLGTVRRLSAYESYCKEVMGRHTDGDTWYLFNLCVRPECQGKGLSSKVMRPVLEHIGDRGQRCYLETQKGSNVGLYEHLGFEVAEEGTVPGSDIPHFAMVWESGRR</sequence>
<dbReference type="PANTHER" id="PTHR42791:SF1">
    <property type="entry name" value="N-ACETYLTRANSFERASE DOMAIN-CONTAINING PROTEIN"/>
    <property type="match status" value="1"/>
</dbReference>
<dbReference type="GeneID" id="41321315"/>
<feature type="domain" description="N-acetyltransferase" evidence="1">
    <location>
        <begin position="58"/>
        <end position="144"/>
    </location>
</feature>
<organism evidence="2 3">
    <name type="scientific">Methanomethylophilus alvi</name>
    <dbReference type="NCBI Taxonomy" id="1291540"/>
    <lineage>
        <taxon>Archaea</taxon>
        <taxon>Methanobacteriati</taxon>
        <taxon>Thermoplasmatota</taxon>
        <taxon>Thermoplasmata</taxon>
        <taxon>Methanomassiliicoccales</taxon>
        <taxon>Methanomethylophilaceae</taxon>
        <taxon>Methanomethylophilus</taxon>
    </lineage>
</organism>
<protein>
    <recommendedName>
        <fullName evidence="1">N-acetyltransferase domain-containing protein</fullName>
    </recommendedName>
</protein>
<dbReference type="InterPro" id="IPR052523">
    <property type="entry name" value="Trichothecene_AcTrans"/>
</dbReference>
<dbReference type="Gene3D" id="3.40.630.30">
    <property type="match status" value="1"/>
</dbReference>
<dbReference type="InterPro" id="IPR000182">
    <property type="entry name" value="GNAT_dom"/>
</dbReference>
<dbReference type="PROSITE" id="PS51186">
    <property type="entry name" value="GNAT"/>
    <property type="match status" value="1"/>
</dbReference>
<dbReference type="CDD" id="cd04301">
    <property type="entry name" value="NAT_SF"/>
    <property type="match status" value="1"/>
</dbReference>
<dbReference type="RefSeq" id="WP_015504417.1">
    <property type="nucleotide sequence ID" value="NZ_CP017686.1"/>
</dbReference>
<dbReference type="PANTHER" id="PTHR42791">
    <property type="entry name" value="GNAT FAMILY ACETYLTRANSFERASE"/>
    <property type="match status" value="1"/>
</dbReference>
<evidence type="ECO:0000313" key="2">
    <source>
        <dbReference type="EMBL" id="AYQ54691.1"/>
    </source>
</evidence>
<dbReference type="SUPFAM" id="SSF55729">
    <property type="entry name" value="Acyl-CoA N-acyltransferases (Nat)"/>
    <property type="match status" value="1"/>
</dbReference>
<evidence type="ECO:0000259" key="1">
    <source>
        <dbReference type="PROSITE" id="PS51186"/>
    </source>
</evidence>
<dbReference type="Pfam" id="PF00583">
    <property type="entry name" value="Acetyltransf_1"/>
    <property type="match status" value="1"/>
</dbReference>
<dbReference type="GO" id="GO:0016747">
    <property type="term" value="F:acyltransferase activity, transferring groups other than amino-acyl groups"/>
    <property type="evidence" value="ECO:0007669"/>
    <property type="project" value="InterPro"/>
</dbReference>
<dbReference type="AlphaFoldDB" id="A0A3G3IFZ5"/>
<gene>
    <name evidence="2" type="ORF">BKD89_02565</name>
</gene>
<dbReference type="InterPro" id="IPR016181">
    <property type="entry name" value="Acyl_CoA_acyltransferase"/>
</dbReference>
<name>A0A3G3IFZ5_9ARCH</name>
<reference evidence="2 3" key="1">
    <citation type="submission" date="2016-10" db="EMBL/GenBank/DDBJ databases">
        <title>Complete genome of the TMA-utilizing, human hosted archaeon Methanomethylophilus alvus Gen. nov, sp. nov., strain Mx-05, derived from a pure culture.</title>
        <authorList>
            <person name="Brugere J.-F."/>
            <person name="Ben Hania W."/>
            <person name="Chaudhary P.P."/>
            <person name="Gaci N."/>
            <person name="Borrel G."/>
            <person name="Cao Van Tuat L."/>
            <person name="Fardeau M.-L."/>
            <person name="Harris H.M.B."/>
            <person name="O'Toole P.W."/>
            <person name="Ollivier B."/>
        </authorList>
    </citation>
    <scope>NUCLEOTIDE SEQUENCE [LARGE SCALE GENOMIC DNA]</scope>
    <source>
        <strain evidence="2 3">Mx-05</strain>
    </source>
</reference>
<dbReference type="Proteomes" id="UP000273278">
    <property type="component" value="Chromosome"/>
</dbReference>